<dbReference type="KEGG" id="xcf:J172_00024"/>
<dbReference type="KEGG" id="xcu:J159_00030"/>
<dbReference type="EMBL" id="CCXZ01000015">
    <property type="protein sequence ID" value="CEG14529.1"/>
    <property type="molecule type" value="Genomic_DNA"/>
</dbReference>
<protein>
    <submittedName>
        <fullName evidence="2">Transposase</fullName>
    </submittedName>
</protein>
<reference evidence="2 3" key="1">
    <citation type="submission" date="2014-09" db="EMBL/GenBank/DDBJ databases">
        <authorList>
            <person name="Regsiter A."/>
        </authorList>
    </citation>
    <scope>NUCLEOTIDE SEQUENCE [LARGE SCALE GENOMIC DNA]</scope>
</reference>
<dbReference type="KEGG" id="xcw:J162_00030"/>
<accession>A0A0U5BNZ2</accession>
<feature type="region of interest" description="Disordered" evidence="1">
    <location>
        <begin position="42"/>
        <end position="90"/>
    </location>
</feature>
<evidence type="ECO:0000313" key="3">
    <source>
        <dbReference type="Proteomes" id="UP000052230"/>
    </source>
</evidence>
<gene>
    <name evidence="2" type="ORF">XAC3562_1110009</name>
</gene>
<sequence>MGNKNKLLTVLSDAEQEALYGLPDFDDAQRLEYLALSEAELARTSNARRSPNMSTTPSASASPNGSAIGSGQPIFCRNSRSRPPRSRAAT</sequence>
<keyword evidence="3" id="KW-1185">Reference proteome</keyword>
<name>A0A0U5BNZ2_XANCI</name>
<dbReference type="KEGG" id="xcm:J164_00030"/>
<dbReference type="Proteomes" id="UP000052230">
    <property type="component" value="Unassembled WGS sequence"/>
</dbReference>
<organism evidence="2 3">
    <name type="scientific">Xanthomonas citri pv. citri</name>
    <dbReference type="NCBI Taxonomy" id="611301"/>
    <lineage>
        <taxon>Bacteria</taxon>
        <taxon>Pseudomonadati</taxon>
        <taxon>Pseudomonadota</taxon>
        <taxon>Gammaproteobacteria</taxon>
        <taxon>Lysobacterales</taxon>
        <taxon>Lysobacteraceae</taxon>
        <taxon>Xanthomonas</taxon>
    </lineage>
</organism>
<feature type="compositionally biased region" description="Polar residues" evidence="1">
    <location>
        <begin position="43"/>
        <end position="69"/>
    </location>
</feature>
<dbReference type="KEGG" id="xcr:J163_00030"/>
<evidence type="ECO:0000313" key="2">
    <source>
        <dbReference type="EMBL" id="CEG14529.1"/>
    </source>
</evidence>
<feature type="compositionally biased region" description="Basic residues" evidence="1">
    <location>
        <begin position="79"/>
        <end position="90"/>
    </location>
</feature>
<comment type="caution">
    <text evidence="2">The sequence shown here is derived from an EMBL/GenBank/DDBJ whole genome shotgun (WGS) entry which is preliminary data.</text>
</comment>
<dbReference type="KEGG" id="xcn:J169_00027"/>
<proteinExistence type="predicted"/>
<evidence type="ECO:0000256" key="1">
    <source>
        <dbReference type="SAM" id="MobiDB-lite"/>
    </source>
</evidence>
<dbReference type="AlphaFoldDB" id="A0A0U5BNZ2"/>